<evidence type="ECO:0000256" key="3">
    <source>
        <dbReference type="ARBA" id="ARBA00023002"/>
    </source>
</evidence>
<organism evidence="4 5">
    <name type="scientific">Sphaceloma murrayae</name>
    <dbReference type="NCBI Taxonomy" id="2082308"/>
    <lineage>
        <taxon>Eukaryota</taxon>
        <taxon>Fungi</taxon>
        <taxon>Dikarya</taxon>
        <taxon>Ascomycota</taxon>
        <taxon>Pezizomycotina</taxon>
        <taxon>Dothideomycetes</taxon>
        <taxon>Dothideomycetidae</taxon>
        <taxon>Myriangiales</taxon>
        <taxon>Elsinoaceae</taxon>
        <taxon>Sphaceloma</taxon>
    </lineage>
</organism>
<dbReference type="PRINTS" id="PR00080">
    <property type="entry name" value="SDRFAMILY"/>
</dbReference>
<dbReference type="FunFam" id="3.40.50.720:FF:000084">
    <property type="entry name" value="Short-chain dehydrogenase reductase"/>
    <property type="match status" value="1"/>
</dbReference>
<evidence type="ECO:0000256" key="2">
    <source>
        <dbReference type="ARBA" id="ARBA00022857"/>
    </source>
</evidence>
<dbReference type="PRINTS" id="PR00081">
    <property type="entry name" value="GDHRDH"/>
</dbReference>
<dbReference type="Gene3D" id="3.40.50.720">
    <property type="entry name" value="NAD(P)-binding Rossmann-like Domain"/>
    <property type="match status" value="1"/>
</dbReference>
<name>A0A2K1QQ93_9PEZI</name>
<dbReference type="InterPro" id="IPR036291">
    <property type="entry name" value="NAD(P)-bd_dom_sf"/>
</dbReference>
<evidence type="ECO:0000313" key="5">
    <source>
        <dbReference type="Proteomes" id="UP000243797"/>
    </source>
</evidence>
<dbReference type="NCBIfam" id="NF005559">
    <property type="entry name" value="PRK07231.1"/>
    <property type="match status" value="1"/>
</dbReference>
<dbReference type="InParanoid" id="A0A2K1QQ93"/>
<comment type="caution">
    <text evidence="4">The sequence shown here is derived from an EMBL/GenBank/DDBJ whole genome shotgun (WGS) entry which is preliminary data.</text>
</comment>
<dbReference type="PANTHER" id="PTHR43639:SF1">
    <property type="entry name" value="SHORT-CHAIN DEHYDROGENASE_REDUCTASE FAMILY PROTEIN"/>
    <property type="match status" value="1"/>
</dbReference>
<keyword evidence="5" id="KW-1185">Reference proteome</keyword>
<dbReference type="PANTHER" id="PTHR43639">
    <property type="entry name" value="OXIDOREDUCTASE, SHORT-CHAIN DEHYDROGENASE/REDUCTASE FAMILY (AFU_ORTHOLOGUE AFUA_5G02870)"/>
    <property type="match status" value="1"/>
</dbReference>
<reference evidence="4 5" key="1">
    <citation type="submission" date="2017-06" db="EMBL/GenBank/DDBJ databases">
        <title>Draft genome sequence of a variant of Elsinoe murrayae.</title>
        <authorList>
            <person name="Cheng Q."/>
        </authorList>
    </citation>
    <scope>NUCLEOTIDE SEQUENCE [LARGE SCALE GENOMIC DNA]</scope>
    <source>
        <strain evidence="4 5">CQ-2017a</strain>
    </source>
</reference>
<accession>A0A2K1QQ93</accession>
<dbReference type="EMBL" id="NKHZ01000051">
    <property type="protein sequence ID" value="PNS17258.1"/>
    <property type="molecule type" value="Genomic_DNA"/>
</dbReference>
<protein>
    <submittedName>
        <fullName evidence="4">Levodione reductase</fullName>
    </submittedName>
</protein>
<proteinExistence type="inferred from homology"/>
<dbReference type="STRING" id="2082308.A0A2K1QQ93"/>
<dbReference type="Proteomes" id="UP000243797">
    <property type="component" value="Unassembled WGS sequence"/>
</dbReference>
<keyword evidence="3" id="KW-0560">Oxidoreductase</keyword>
<dbReference type="OrthoDB" id="294295at2759"/>
<dbReference type="AlphaFoldDB" id="A0A2K1QQ93"/>
<dbReference type="GO" id="GO:0016491">
    <property type="term" value="F:oxidoreductase activity"/>
    <property type="evidence" value="ECO:0007669"/>
    <property type="project" value="UniProtKB-KW"/>
</dbReference>
<evidence type="ECO:0000256" key="1">
    <source>
        <dbReference type="ARBA" id="ARBA00006484"/>
    </source>
</evidence>
<sequence length="271" mass="28645">MTSPLSTPGHARLASRVAIITGGASPQGFGYAIAARYLAEGCRVLLGDVSESLTSSVSTLSGLDSTKASSGGEIEGFAFDVTTRAGWEGAVQVVREKWGRLDVVVNNAGTTYRNKPTLEVTEDEYLRVMDVNVKSVFWSVNVAVPFIQAGGKGGSIINISSTGSIRPRPGLVWYNASKGAVTNATKGLAAEFGPSGIRVNAICPLLSATALFSQFVGVEDTEENRKKFWESIPLQRLTEPVDVANAAVYLASEEGRFVTGTSFEVDGGRCI</sequence>
<evidence type="ECO:0000313" key="4">
    <source>
        <dbReference type="EMBL" id="PNS17258.1"/>
    </source>
</evidence>
<comment type="similarity">
    <text evidence="1">Belongs to the short-chain dehydrogenases/reductases (SDR) family.</text>
</comment>
<dbReference type="SUPFAM" id="SSF51735">
    <property type="entry name" value="NAD(P)-binding Rossmann-fold domains"/>
    <property type="match status" value="1"/>
</dbReference>
<dbReference type="Pfam" id="PF13561">
    <property type="entry name" value="adh_short_C2"/>
    <property type="match status" value="1"/>
</dbReference>
<gene>
    <name evidence="4" type="ORF">CAC42_6941</name>
</gene>
<keyword evidence="2" id="KW-0521">NADP</keyword>
<dbReference type="InterPro" id="IPR002347">
    <property type="entry name" value="SDR_fam"/>
</dbReference>